<dbReference type="InterPro" id="IPR013022">
    <property type="entry name" value="Xyl_isomerase-like_TIM-brl"/>
</dbReference>
<dbReference type="Gene3D" id="3.20.20.150">
    <property type="entry name" value="Divalent-metal-dependent TIM barrel enzymes"/>
    <property type="match status" value="1"/>
</dbReference>
<accession>A0A381WFZ6</accession>
<name>A0A381WFZ6_9ZZZZ</name>
<evidence type="ECO:0000256" key="1">
    <source>
        <dbReference type="ARBA" id="ARBA00023235"/>
    </source>
</evidence>
<feature type="non-terminal residue" evidence="3">
    <location>
        <position position="1"/>
    </location>
</feature>
<reference evidence="3" key="1">
    <citation type="submission" date="2018-05" db="EMBL/GenBank/DDBJ databases">
        <authorList>
            <person name="Lanie J.A."/>
            <person name="Ng W.-L."/>
            <person name="Kazmierczak K.M."/>
            <person name="Andrzejewski T.M."/>
            <person name="Davidsen T.M."/>
            <person name="Wayne K.J."/>
            <person name="Tettelin H."/>
            <person name="Glass J.I."/>
            <person name="Rusch D."/>
            <person name="Podicherti R."/>
            <person name="Tsui H.-C.T."/>
            <person name="Winkler M.E."/>
        </authorList>
    </citation>
    <scope>NUCLEOTIDE SEQUENCE</scope>
</reference>
<organism evidence="3">
    <name type="scientific">marine metagenome</name>
    <dbReference type="NCBI Taxonomy" id="408172"/>
    <lineage>
        <taxon>unclassified sequences</taxon>
        <taxon>metagenomes</taxon>
        <taxon>ecological metagenomes</taxon>
    </lineage>
</organism>
<dbReference type="SUPFAM" id="SSF51658">
    <property type="entry name" value="Xylose isomerase-like"/>
    <property type="match status" value="1"/>
</dbReference>
<dbReference type="PANTHER" id="PTHR43489:SF7">
    <property type="entry name" value="3-DEHYDRO-D-GULOSIDE 4-EPIMERASE-RELATED"/>
    <property type="match status" value="1"/>
</dbReference>
<dbReference type="InterPro" id="IPR036237">
    <property type="entry name" value="Xyl_isomerase-like_sf"/>
</dbReference>
<dbReference type="InterPro" id="IPR050417">
    <property type="entry name" value="Sugar_Epim/Isomerase"/>
</dbReference>
<evidence type="ECO:0000259" key="2">
    <source>
        <dbReference type="Pfam" id="PF01261"/>
    </source>
</evidence>
<dbReference type="GO" id="GO:0016853">
    <property type="term" value="F:isomerase activity"/>
    <property type="evidence" value="ECO:0007669"/>
    <property type="project" value="UniProtKB-KW"/>
</dbReference>
<feature type="domain" description="Xylose isomerase-like TIM barrel" evidence="2">
    <location>
        <begin position="5"/>
        <end position="187"/>
    </location>
</feature>
<sequence>WGTRLSSPDANTRRKGLDALRTAIRDTHLVKGSAVLLVPGAVRDAENENHQQVWDRSIEQIHWALPLAAKLGIHVLIENVWNGFLYDPKGDNNQTAELLAKYLDEIDSPWVGSYFDIGNHQRFGKPAEWIRTLGKRIVKLDVKGWGKSNGFCKIGDGDVDWPDVRRALAEIGFTGWSTAEVGGGNRDRMKDVHDRMEKHLLGKA</sequence>
<dbReference type="Pfam" id="PF01261">
    <property type="entry name" value="AP_endonuc_2"/>
    <property type="match status" value="1"/>
</dbReference>
<gene>
    <name evidence="3" type="ORF">METZ01_LOCUS104095</name>
</gene>
<keyword evidence="1" id="KW-0413">Isomerase</keyword>
<evidence type="ECO:0000313" key="3">
    <source>
        <dbReference type="EMBL" id="SVA51241.1"/>
    </source>
</evidence>
<protein>
    <recommendedName>
        <fullName evidence="2">Xylose isomerase-like TIM barrel domain-containing protein</fullName>
    </recommendedName>
</protein>
<dbReference type="EMBL" id="UINC01011639">
    <property type="protein sequence ID" value="SVA51241.1"/>
    <property type="molecule type" value="Genomic_DNA"/>
</dbReference>
<dbReference type="AlphaFoldDB" id="A0A381WFZ6"/>
<dbReference type="PANTHER" id="PTHR43489">
    <property type="entry name" value="ISOMERASE"/>
    <property type="match status" value="1"/>
</dbReference>
<proteinExistence type="predicted"/>